<name>A0ACB8TLJ0_9AGAM</name>
<reference evidence="1" key="2">
    <citation type="journal article" date="2022" name="New Phytol.">
        <title>Evolutionary transition to the ectomycorrhizal habit in the genomes of a hyperdiverse lineage of mushroom-forming fungi.</title>
        <authorList>
            <person name="Looney B."/>
            <person name="Miyauchi S."/>
            <person name="Morin E."/>
            <person name="Drula E."/>
            <person name="Courty P.E."/>
            <person name="Kohler A."/>
            <person name="Kuo A."/>
            <person name="LaButti K."/>
            <person name="Pangilinan J."/>
            <person name="Lipzen A."/>
            <person name="Riley R."/>
            <person name="Andreopoulos W."/>
            <person name="He G."/>
            <person name="Johnson J."/>
            <person name="Nolan M."/>
            <person name="Tritt A."/>
            <person name="Barry K.W."/>
            <person name="Grigoriev I.V."/>
            <person name="Nagy L.G."/>
            <person name="Hibbett D."/>
            <person name="Henrissat B."/>
            <person name="Matheny P.B."/>
            <person name="Labbe J."/>
            <person name="Martin F.M."/>
        </authorList>
    </citation>
    <scope>NUCLEOTIDE SEQUENCE</scope>
    <source>
        <strain evidence="1">HHB10654</strain>
    </source>
</reference>
<protein>
    <submittedName>
        <fullName evidence="1">Uncharacterized protein</fullName>
    </submittedName>
</protein>
<proteinExistence type="predicted"/>
<dbReference type="EMBL" id="MU277187">
    <property type="protein sequence ID" value="KAI0069301.1"/>
    <property type="molecule type" value="Genomic_DNA"/>
</dbReference>
<comment type="caution">
    <text evidence="1">The sequence shown here is derived from an EMBL/GenBank/DDBJ whole genome shotgun (WGS) entry which is preliminary data.</text>
</comment>
<evidence type="ECO:0000313" key="1">
    <source>
        <dbReference type="EMBL" id="KAI0069301.1"/>
    </source>
</evidence>
<accession>A0ACB8TLJ0</accession>
<gene>
    <name evidence="1" type="ORF">BV25DRAFT_123065</name>
</gene>
<sequence>MLAFLVHLVFILLPSSSRWRTWPARYPSLPLRAKYFRAPLSKLSHIPPLNPAPYRMVHVTMYFSVPTRRHIHTHFVIIVVTVFILPLVTPVPHGRARLPLLHSNGFV</sequence>
<reference evidence="1" key="1">
    <citation type="submission" date="2021-03" db="EMBL/GenBank/DDBJ databases">
        <authorList>
            <consortium name="DOE Joint Genome Institute"/>
            <person name="Ahrendt S."/>
            <person name="Looney B.P."/>
            <person name="Miyauchi S."/>
            <person name="Morin E."/>
            <person name="Drula E."/>
            <person name="Courty P.E."/>
            <person name="Chicoki N."/>
            <person name="Fauchery L."/>
            <person name="Kohler A."/>
            <person name="Kuo A."/>
            <person name="Labutti K."/>
            <person name="Pangilinan J."/>
            <person name="Lipzen A."/>
            <person name="Riley R."/>
            <person name="Andreopoulos W."/>
            <person name="He G."/>
            <person name="Johnson J."/>
            <person name="Barry K.W."/>
            <person name="Grigoriev I.V."/>
            <person name="Nagy L."/>
            <person name="Hibbett D."/>
            <person name="Henrissat B."/>
            <person name="Matheny P.B."/>
            <person name="Labbe J."/>
            <person name="Martin F."/>
        </authorList>
    </citation>
    <scope>NUCLEOTIDE SEQUENCE</scope>
    <source>
        <strain evidence="1">HHB10654</strain>
    </source>
</reference>
<dbReference type="Proteomes" id="UP000814140">
    <property type="component" value="Unassembled WGS sequence"/>
</dbReference>
<keyword evidence="2" id="KW-1185">Reference proteome</keyword>
<organism evidence="1 2">
    <name type="scientific">Artomyces pyxidatus</name>
    <dbReference type="NCBI Taxonomy" id="48021"/>
    <lineage>
        <taxon>Eukaryota</taxon>
        <taxon>Fungi</taxon>
        <taxon>Dikarya</taxon>
        <taxon>Basidiomycota</taxon>
        <taxon>Agaricomycotina</taxon>
        <taxon>Agaricomycetes</taxon>
        <taxon>Russulales</taxon>
        <taxon>Auriscalpiaceae</taxon>
        <taxon>Artomyces</taxon>
    </lineage>
</organism>
<evidence type="ECO:0000313" key="2">
    <source>
        <dbReference type="Proteomes" id="UP000814140"/>
    </source>
</evidence>